<evidence type="ECO:0000256" key="5">
    <source>
        <dbReference type="ARBA" id="ARBA00022884"/>
    </source>
</evidence>
<keyword evidence="1" id="KW-0819">tRNA processing</keyword>
<dbReference type="InterPro" id="IPR000100">
    <property type="entry name" value="RNase_P"/>
</dbReference>
<keyword evidence="2" id="KW-0540">Nuclease</keyword>
<gene>
    <name evidence="6" type="ORF">METZ01_LOCUS2411</name>
</gene>
<dbReference type="GO" id="GO:0030677">
    <property type="term" value="C:ribonuclease P complex"/>
    <property type="evidence" value="ECO:0007669"/>
    <property type="project" value="TreeGrafter"/>
</dbReference>
<reference evidence="6" key="1">
    <citation type="submission" date="2018-05" db="EMBL/GenBank/DDBJ databases">
        <authorList>
            <person name="Lanie J.A."/>
            <person name="Ng W.-L."/>
            <person name="Kazmierczak K.M."/>
            <person name="Andrzejewski T.M."/>
            <person name="Davidsen T.M."/>
            <person name="Wayne K.J."/>
            <person name="Tettelin H."/>
            <person name="Glass J.I."/>
            <person name="Rusch D."/>
            <person name="Podicherti R."/>
            <person name="Tsui H.-C.T."/>
            <person name="Winkler M.E."/>
        </authorList>
    </citation>
    <scope>NUCLEOTIDE SEQUENCE</scope>
</reference>
<evidence type="ECO:0000256" key="3">
    <source>
        <dbReference type="ARBA" id="ARBA00022759"/>
    </source>
</evidence>
<keyword evidence="5" id="KW-0694">RNA-binding</keyword>
<dbReference type="EMBL" id="UINC01000122">
    <property type="protein sequence ID" value="SUZ49557.1"/>
    <property type="molecule type" value="Genomic_DNA"/>
</dbReference>
<accession>A0A381N4Y3</accession>
<evidence type="ECO:0000256" key="1">
    <source>
        <dbReference type="ARBA" id="ARBA00022694"/>
    </source>
</evidence>
<dbReference type="Pfam" id="PF00825">
    <property type="entry name" value="Ribonuclease_P"/>
    <property type="match status" value="1"/>
</dbReference>
<evidence type="ECO:0000313" key="6">
    <source>
        <dbReference type="EMBL" id="SUZ49557.1"/>
    </source>
</evidence>
<organism evidence="6">
    <name type="scientific">marine metagenome</name>
    <dbReference type="NCBI Taxonomy" id="408172"/>
    <lineage>
        <taxon>unclassified sequences</taxon>
        <taxon>metagenomes</taxon>
        <taxon>ecological metagenomes</taxon>
    </lineage>
</organism>
<evidence type="ECO:0000256" key="2">
    <source>
        <dbReference type="ARBA" id="ARBA00022722"/>
    </source>
</evidence>
<keyword evidence="4" id="KW-0378">Hydrolase</keyword>
<dbReference type="AlphaFoldDB" id="A0A381N4Y3"/>
<sequence>MSKRTICSHKKSKQTNDVYFSVLYSPNKVNLSRLTLAISKKRCPLASKRNRIKRIVRESFRHNQNKLIGLDVIVINKVKTKTATNNKLASSLEQHWHKIMINKEKDEERSE</sequence>
<dbReference type="InterPro" id="IPR020568">
    <property type="entry name" value="Ribosomal_Su5_D2-typ_SF"/>
</dbReference>
<proteinExistence type="predicted"/>
<dbReference type="GO" id="GO:0004526">
    <property type="term" value="F:ribonuclease P activity"/>
    <property type="evidence" value="ECO:0007669"/>
    <property type="project" value="InterPro"/>
</dbReference>
<name>A0A381N4Y3_9ZZZZ</name>
<evidence type="ECO:0000256" key="4">
    <source>
        <dbReference type="ARBA" id="ARBA00022801"/>
    </source>
</evidence>
<keyword evidence="3" id="KW-0255">Endonuclease</keyword>
<dbReference type="Gene3D" id="3.30.230.10">
    <property type="match status" value="1"/>
</dbReference>
<dbReference type="PANTHER" id="PTHR33992:SF1">
    <property type="entry name" value="RIBONUCLEASE P PROTEIN COMPONENT"/>
    <property type="match status" value="1"/>
</dbReference>
<dbReference type="NCBIfam" id="TIGR00188">
    <property type="entry name" value="rnpA"/>
    <property type="match status" value="1"/>
</dbReference>
<dbReference type="GO" id="GO:0042781">
    <property type="term" value="F:3'-tRNA processing endoribonuclease activity"/>
    <property type="evidence" value="ECO:0007669"/>
    <property type="project" value="TreeGrafter"/>
</dbReference>
<dbReference type="InterPro" id="IPR014721">
    <property type="entry name" value="Ribsml_uS5_D2-typ_fold_subgr"/>
</dbReference>
<protein>
    <submittedName>
        <fullName evidence="6">Uncharacterized protein</fullName>
    </submittedName>
</protein>
<dbReference type="SUPFAM" id="SSF54211">
    <property type="entry name" value="Ribosomal protein S5 domain 2-like"/>
    <property type="match status" value="1"/>
</dbReference>
<dbReference type="PANTHER" id="PTHR33992">
    <property type="entry name" value="RIBONUCLEASE P PROTEIN COMPONENT"/>
    <property type="match status" value="1"/>
</dbReference>
<dbReference type="GO" id="GO:0000049">
    <property type="term" value="F:tRNA binding"/>
    <property type="evidence" value="ECO:0007669"/>
    <property type="project" value="InterPro"/>
</dbReference>